<keyword evidence="2" id="KW-1185">Reference proteome</keyword>
<gene>
    <name evidence="1" type="ORF">VSDG_02007</name>
</gene>
<sequence>MAPTQLKLLTESVKSGTDTTAILLLVLVSLRPFLQCAADAGQGSAEACAAGTARAKRTIDGVVLEADVITRQKPLMVDKYETRSRKDKS</sequence>
<comment type="caution">
    <text evidence="1">The sequence shown here is derived from an EMBL/GenBank/DDBJ whole genome shotgun (WGS) entry which is preliminary data.</text>
</comment>
<dbReference type="Proteomes" id="UP000284375">
    <property type="component" value="Unassembled WGS sequence"/>
</dbReference>
<protein>
    <submittedName>
        <fullName evidence="1">Uncharacterized protein</fullName>
    </submittedName>
</protein>
<evidence type="ECO:0000313" key="2">
    <source>
        <dbReference type="Proteomes" id="UP000284375"/>
    </source>
</evidence>
<evidence type="ECO:0000313" key="1">
    <source>
        <dbReference type="EMBL" id="ROW01476.1"/>
    </source>
</evidence>
<accession>A0A423WE09</accession>
<dbReference type="AlphaFoldDB" id="A0A423WE09"/>
<reference evidence="1 2" key="1">
    <citation type="submission" date="2015-09" db="EMBL/GenBank/DDBJ databases">
        <title>Host preference determinants of Valsa canker pathogens revealed by comparative genomics.</title>
        <authorList>
            <person name="Yin Z."/>
            <person name="Huang L."/>
        </authorList>
    </citation>
    <scope>NUCLEOTIDE SEQUENCE [LARGE SCALE GENOMIC DNA]</scope>
    <source>
        <strain evidence="1 2">YSFL</strain>
    </source>
</reference>
<name>A0A423WE09_CYTCH</name>
<dbReference type="EMBL" id="LJZO01000006">
    <property type="protein sequence ID" value="ROW01476.1"/>
    <property type="molecule type" value="Genomic_DNA"/>
</dbReference>
<organism evidence="1 2">
    <name type="scientific">Cytospora chrysosperma</name>
    <name type="common">Cytospora canker fungus</name>
    <name type="synonym">Sphaeria chrysosperma</name>
    <dbReference type="NCBI Taxonomy" id="252740"/>
    <lineage>
        <taxon>Eukaryota</taxon>
        <taxon>Fungi</taxon>
        <taxon>Dikarya</taxon>
        <taxon>Ascomycota</taxon>
        <taxon>Pezizomycotina</taxon>
        <taxon>Sordariomycetes</taxon>
        <taxon>Sordariomycetidae</taxon>
        <taxon>Diaporthales</taxon>
        <taxon>Cytosporaceae</taxon>
        <taxon>Cytospora</taxon>
    </lineage>
</organism>
<proteinExistence type="predicted"/>